<gene>
    <name evidence="1" type="ORF">L798_10758</name>
</gene>
<name>A0A067R8A4_ZOONE</name>
<protein>
    <submittedName>
        <fullName evidence="1">Uncharacterized protein</fullName>
    </submittedName>
</protein>
<evidence type="ECO:0000313" key="1">
    <source>
        <dbReference type="EMBL" id="KDR14651.1"/>
    </source>
</evidence>
<keyword evidence="2" id="KW-1185">Reference proteome</keyword>
<reference evidence="1 2" key="1">
    <citation type="journal article" date="2014" name="Nat. Commun.">
        <title>Molecular traces of alternative social organization in a termite genome.</title>
        <authorList>
            <person name="Terrapon N."/>
            <person name="Li C."/>
            <person name="Robertson H.M."/>
            <person name="Ji L."/>
            <person name="Meng X."/>
            <person name="Booth W."/>
            <person name="Chen Z."/>
            <person name="Childers C.P."/>
            <person name="Glastad K.M."/>
            <person name="Gokhale K."/>
            <person name="Gowin J."/>
            <person name="Gronenberg W."/>
            <person name="Hermansen R.A."/>
            <person name="Hu H."/>
            <person name="Hunt B.G."/>
            <person name="Huylmans A.K."/>
            <person name="Khalil S.M."/>
            <person name="Mitchell R.D."/>
            <person name="Munoz-Torres M.C."/>
            <person name="Mustard J.A."/>
            <person name="Pan H."/>
            <person name="Reese J.T."/>
            <person name="Scharf M.E."/>
            <person name="Sun F."/>
            <person name="Vogel H."/>
            <person name="Xiao J."/>
            <person name="Yang W."/>
            <person name="Yang Z."/>
            <person name="Yang Z."/>
            <person name="Zhou J."/>
            <person name="Zhu J."/>
            <person name="Brent C.S."/>
            <person name="Elsik C.G."/>
            <person name="Goodisman M.A."/>
            <person name="Liberles D.A."/>
            <person name="Roe R.M."/>
            <person name="Vargo E.L."/>
            <person name="Vilcinskas A."/>
            <person name="Wang J."/>
            <person name="Bornberg-Bauer E."/>
            <person name="Korb J."/>
            <person name="Zhang G."/>
            <person name="Liebig J."/>
        </authorList>
    </citation>
    <scope>NUCLEOTIDE SEQUENCE [LARGE SCALE GENOMIC DNA]</scope>
    <source>
        <tissue evidence="1">Whole organism</tissue>
    </source>
</reference>
<dbReference type="AlphaFoldDB" id="A0A067R8A4"/>
<proteinExistence type="predicted"/>
<dbReference type="Proteomes" id="UP000027135">
    <property type="component" value="Unassembled WGS sequence"/>
</dbReference>
<dbReference type="InParanoid" id="A0A067R8A4"/>
<evidence type="ECO:0000313" key="2">
    <source>
        <dbReference type="Proteomes" id="UP000027135"/>
    </source>
</evidence>
<sequence>MELNPSSDANRKFKWSRNSLPLSGTWNLITIFTRSGPCSEPDECITHLPNPVSLKSILKLKIRGTLLEDLHVFLCMNMIGCKTLRVESTASPTIVWNSFMLISPQAARNQTPHWHNGYLPHTKEI</sequence>
<accession>A0A067R8A4</accession>
<organism evidence="1 2">
    <name type="scientific">Zootermopsis nevadensis</name>
    <name type="common">Dampwood termite</name>
    <dbReference type="NCBI Taxonomy" id="136037"/>
    <lineage>
        <taxon>Eukaryota</taxon>
        <taxon>Metazoa</taxon>
        <taxon>Ecdysozoa</taxon>
        <taxon>Arthropoda</taxon>
        <taxon>Hexapoda</taxon>
        <taxon>Insecta</taxon>
        <taxon>Pterygota</taxon>
        <taxon>Neoptera</taxon>
        <taxon>Polyneoptera</taxon>
        <taxon>Dictyoptera</taxon>
        <taxon>Blattodea</taxon>
        <taxon>Blattoidea</taxon>
        <taxon>Termitoidae</taxon>
        <taxon>Termopsidae</taxon>
        <taxon>Zootermopsis</taxon>
    </lineage>
</organism>
<dbReference type="EMBL" id="KK852869">
    <property type="protein sequence ID" value="KDR14651.1"/>
    <property type="molecule type" value="Genomic_DNA"/>
</dbReference>